<proteinExistence type="predicted"/>
<sequence>MLESKQELDWTFLKDDTREYTHIYHDYPARMIPQIPRQLLQLLDQKEGNVLFDPYCGSGSTLVEGILYGLNVIGTDINPLATLISSAKSDYSMNPIEVQEEINRFVEYTMAPKGRPKTIAKDNLEFWFKDYVIKSIGLILRYIENIRDPS</sequence>
<gene>
    <name evidence="2" type="ORF">B1A_17341</name>
</gene>
<organism evidence="2">
    <name type="scientific">mine drainage metagenome</name>
    <dbReference type="NCBI Taxonomy" id="410659"/>
    <lineage>
        <taxon>unclassified sequences</taxon>
        <taxon>metagenomes</taxon>
        <taxon>ecological metagenomes</taxon>
    </lineage>
</organism>
<protein>
    <submittedName>
        <fullName evidence="2">Adenine-specific DNA methylase</fullName>
    </submittedName>
</protein>
<dbReference type="GO" id="GO:0008168">
    <property type="term" value="F:methyltransferase activity"/>
    <property type="evidence" value="ECO:0007669"/>
    <property type="project" value="UniProtKB-KW"/>
</dbReference>
<accession>T1A7P1</accession>
<dbReference type="EMBL" id="AUZX01012758">
    <property type="protein sequence ID" value="EQD37880.1"/>
    <property type="molecule type" value="Genomic_DNA"/>
</dbReference>
<dbReference type="SUPFAM" id="SSF53335">
    <property type="entry name" value="S-adenosyl-L-methionine-dependent methyltransferases"/>
    <property type="match status" value="1"/>
</dbReference>
<dbReference type="Gene3D" id="3.40.50.150">
    <property type="entry name" value="Vaccinia Virus protein VP39"/>
    <property type="match status" value="1"/>
</dbReference>
<dbReference type="InterPro" id="IPR000241">
    <property type="entry name" value="RlmKL-like_Mtase"/>
</dbReference>
<name>T1A7P1_9ZZZZ</name>
<dbReference type="InterPro" id="IPR029063">
    <property type="entry name" value="SAM-dependent_MTases_sf"/>
</dbReference>
<evidence type="ECO:0000259" key="1">
    <source>
        <dbReference type="Pfam" id="PF01170"/>
    </source>
</evidence>
<dbReference type="GO" id="GO:0032259">
    <property type="term" value="P:methylation"/>
    <property type="evidence" value="ECO:0007669"/>
    <property type="project" value="UniProtKB-KW"/>
</dbReference>
<keyword evidence="2" id="KW-0808">Transferase</keyword>
<comment type="caution">
    <text evidence="2">The sequence shown here is derived from an EMBL/GenBank/DDBJ whole genome shotgun (WGS) entry which is preliminary data.</text>
</comment>
<dbReference type="Pfam" id="PF01170">
    <property type="entry name" value="UPF0020"/>
    <property type="match status" value="1"/>
</dbReference>
<evidence type="ECO:0000313" key="2">
    <source>
        <dbReference type="EMBL" id="EQD37880.1"/>
    </source>
</evidence>
<feature type="domain" description="Ribosomal RNA large subunit methyltransferase K/L-like methyltransferase" evidence="1">
    <location>
        <begin position="26"/>
        <end position="74"/>
    </location>
</feature>
<keyword evidence="2" id="KW-0489">Methyltransferase</keyword>
<feature type="non-terminal residue" evidence="2">
    <location>
        <position position="150"/>
    </location>
</feature>
<reference evidence="2" key="2">
    <citation type="journal article" date="2014" name="ISME J.">
        <title>Microbial stratification in low pH oxic and suboxic macroscopic growths along an acid mine drainage.</title>
        <authorList>
            <person name="Mendez-Garcia C."/>
            <person name="Mesa V."/>
            <person name="Sprenger R.R."/>
            <person name="Richter M."/>
            <person name="Diez M.S."/>
            <person name="Solano J."/>
            <person name="Bargiela R."/>
            <person name="Golyshina O.V."/>
            <person name="Manteca A."/>
            <person name="Ramos J.L."/>
            <person name="Gallego J.R."/>
            <person name="Llorente I."/>
            <person name="Martins Dos Santos V.A."/>
            <person name="Jensen O.N."/>
            <person name="Pelaez A.I."/>
            <person name="Sanchez J."/>
            <person name="Ferrer M."/>
        </authorList>
    </citation>
    <scope>NUCLEOTIDE SEQUENCE</scope>
</reference>
<dbReference type="AlphaFoldDB" id="T1A7P1"/>
<reference evidence="2" key="1">
    <citation type="submission" date="2013-08" db="EMBL/GenBank/DDBJ databases">
        <authorList>
            <person name="Mendez C."/>
            <person name="Richter M."/>
            <person name="Ferrer M."/>
            <person name="Sanchez J."/>
        </authorList>
    </citation>
    <scope>NUCLEOTIDE SEQUENCE</scope>
</reference>